<dbReference type="Pfam" id="PF06916">
    <property type="entry name" value="FAM210A-B_dom"/>
    <property type="match status" value="1"/>
</dbReference>
<evidence type="ECO:0000313" key="3">
    <source>
        <dbReference type="Proteomes" id="UP001165090"/>
    </source>
</evidence>
<keyword evidence="3" id="KW-1185">Reference proteome</keyword>
<dbReference type="InterPro" id="IPR045866">
    <property type="entry name" value="FAM210A/B-like"/>
</dbReference>
<protein>
    <recommendedName>
        <fullName evidence="1">DUF1279 domain-containing protein</fullName>
    </recommendedName>
</protein>
<dbReference type="EMBL" id="BSDZ01000089">
    <property type="protein sequence ID" value="GLI69996.1"/>
    <property type="molecule type" value="Genomic_DNA"/>
</dbReference>
<feature type="domain" description="DUF1279" evidence="1">
    <location>
        <begin position="14"/>
        <end position="128"/>
    </location>
</feature>
<accession>A0ABQ5SLH7</accession>
<evidence type="ECO:0000259" key="1">
    <source>
        <dbReference type="Pfam" id="PF06916"/>
    </source>
</evidence>
<comment type="caution">
    <text evidence="2">The sequence shown here is derived from an EMBL/GenBank/DDBJ whole genome shotgun (WGS) entry which is preliminary data.</text>
</comment>
<dbReference type="PANTHER" id="PTHR21377">
    <property type="entry name" value="PROTEIN FAM210B, MITOCHONDRIAL"/>
    <property type="match status" value="1"/>
</dbReference>
<organism evidence="2 3">
    <name type="scientific">Volvox africanus</name>
    <dbReference type="NCBI Taxonomy" id="51714"/>
    <lineage>
        <taxon>Eukaryota</taxon>
        <taxon>Viridiplantae</taxon>
        <taxon>Chlorophyta</taxon>
        <taxon>core chlorophytes</taxon>
        <taxon>Chlorophyceae</taxon>
        <taxon>CS clade</taxon>
        <taxon>Chlamydomonadales</taxon>
        <taxon>Volvocaceae</taxon>
        <taxon>Volvox</taxon>
    </lineage>
</organism>
<dbReference type="Proteomes" id="UP001165090">
    <property type="component" value="Unassembled WGS sequence"/>
</dbReference>
<name>A0ABQ5SLH7_9CHLO</name>
<reference evidence="2 3" key="1">
    <citation type="journal article" date="2023" name="IScience">
        <title>Expanded male sex-determining region conserved during the evolution of homothallism in the green alga Volvox.</title>
        <authorList>
            <person name="Yamamoto K."/>
            <person name="Matsuzaki R."/>
            <person name="Mahakham W."/>
            <person name="Heman W."/>
            <person name="Sekimoto H."/>
            <person name="Kawachi M."/>
            <person name="Minakuchi Y."/>
            <person name="Toyoda A."/>
            <person name="Nozaki H."/>
        </authorList>
    </citation>
    <scope>NUCLEOTIDE SEQUENCE [LARGE SCALE GENOMIC DNA]</scope>
    <source>
        <strain evidence="2 3">NIES-4468</strain>
    </source>
</reference>
<dbReference type="PANTHER" id="PTHR21377:SF0">
    <property type="entry name" value="PROTEIN FAM210B, MITOCHONDRIAL"/>
    <property type="match status" value="1"/>
</dbReference>
<dbReference type="InterPro" id="IPR009688">
    <property type="entry name" value="FAM210A/B-like_dom"/>
</dbReference>
<gene>
    <name evidence="2" type="ORF">VaNZ11_014729</name>
</gene>
<proteinExistence type="predicted"/>
<sequence length="146" mass="15706">MASSSLASRFNFSNLKAGLKKYGKTGIYTYLGLSTCVTASFYIAIESHVDVRSLLGIKKDCGGSKLQCQSTSSYNPPWTRAEDEGVGKEPSFVERVLVGKGSNLALAFLCSKMLIPVKVPAAIALTPYVQRLIDRLAGRAARSARP</sequence>
<evidence type="ECO:0000313" key="2">
    <source>
        <dbReference type="EMBL" id="GLI69996.1"/>
    </source>
</evidence>